<accession>A0A550J898</accession>
<dbReference type="EMBL" id="VJVV01000011">
    <property type="protein sequence ID" value="TRO79302.1"/>
    <property type="molecule type" value="Genomic_DNA"/>
</dbReference>
<dbReference type="PANTHER" id="PTHR46268">
    <property type="entry name" value="STRESS RESPONSE PROTEIN NHAX"/>
    <property type="match status" value="1"/>
</dbReference>
<protein>
    <submittedName>
        <fullName evidence="3">Universal stress protein</fullName>
    </submittedName>
</protein>
<name>A0A550J898_9BACT</name>
<comment type="caution">
    <text evidence="3">The sequence shown here is derived from an EMBL/GenBank/DDBJ whole genome shotgun (WGS) entry which is preliminary data.</text>
</comment>
<sequence length="143" mass="15288">MDEPNRKILVAFDDSPASHKAFDLALDFARSREGSGIVVLSVVQVPDLIDVSMDLEPIINASRTKLEAAQEALKAKAAAFGVEIVTDCVVGHAAETVVDYAEQSGVDMIVLGNRGRTRIAEWLLGSVSHQVAAEARCTVTIVK</sequence>
<evidence type="ECO:0000256" key="1">
    <source>
        <dbReference type="ARBA" id="ARBA00008791"/>
    </source>
</evidence>
<dbReference type="OrthoDB" id="5509188at2"/>
<dbReference type="CDD" id="cd00293">
    <property type="entry name" value="USP-like"/>
    <property type="match status" value="1"/>
</dbReference>
<dbReference type="SUPFAM" id="SSF52402">
    <property type="entry name" value="Adenine nucleotide alpha hydrolases-like"/>
    <property type="match status" value="1"/>
</dbReference>
<dbReference type="Gene3D" id="3.40.50.620">
    <property type="entry name" value="HUPs"/>
    <property type="match status" value="1"/>
</dbReference>
<reference evidence="3 4" key="1">
    <citation type="submission" date="2019-07" db="EMBL/GenBank/DDBJ databases">
        <title>Insights of Desulfuromonas acetexigens electromicrobiology.</title>
        <authorList>
            <person name="Katuri K."/>
            <person name="Sapireddy V."/>
            <person name="Shaw D.R."/>
            <person name="Saikaly P."/>
        </authorList>
    </citation>
    <scope>NUCLEOTIDE SEQUENCE [LARGE SCALE GENOMIC DNA]</scope>
    <source>
        <strain evidence="3 4">2873</strain>
    </source>
</reference>
<dbReference type="PRINTS" id="PR01438">
    <property type="entry name" value="UNVRSLSTRESS"/>
</dbReference>
<dbReference type="Pfam" id="PF00582">
    <property type="entry name" value="Usp"/>
    <property type="match status" value="1"/>
</dbReference>
<evidence type="ECO:0000313" key="4">
    <source>
        <dbReference type="Proteomes" id="UP000317155"/>
    </source>
</evidence>
<dbReference type="InterPro" id="IPR006015">
    <property type="entry name" value="Universal_stress_UspA"/>
</dbReference>
<gene>
    <name evidence="3" type="ORF">FL622_13605</name>
</gene>
<dbReference type="RefSeq" id="WP_092053763.1">
    <property type="nucleotide sequence ID" value="NZ_FOJJ01000003.1"/>
</dbReference>
<proteinExistence type="inferred from homology"/>
<dbReference type="AlphaFoldDB" id="A0A550J898"/>
<dbReference type="Proteomes" id="UP000317155">
    <property type="component" value="Unassembled WGS sequence"/>
</dbReference>
<organism evidence="3 4">
    <name type="scientific">Trichloromonas acetexigens</name>
    <dbReference type="NCBI Taxonomy" id="38815"/>
    <lineage>
        <taxon>Bacteria</taxon>
        <taxon>Pseudomonadati</taxon>
        <taxon>Thermodesulfobacteriota</taxon>
        <taxon>Desulfuromonadia</taxon>
        <taxon>Desulfuromonadales</taxon>
        <taxon>Trichloromonadaceae</taxon>
        <taxon>Trichloromonas</taxon>
    </lineage>
</organism>
<dbReference type="InterPro" id="IPR014729">
    <property type="entry name" value="Rossmann-like_a/b/a_fold"/>
</dbReference>
<keyword evidence="4" id="KW-1185">Reference proteome</keyword>
<feature type="domain" description="UspA" evidence="2">
    <location>
        <begin position="5"/>
        <end position="143"/>
    </location>
</feature>
<comment type="similarity">
    <text evidence="1">Belongs to the universal stress protein A family.</text>
</comment>
<evidence type="ECO:0000259" key="2">
    <source>
        <dbReference type="Pfam" id="PF00582"/>
    </source>
</evidence>
<evidence type="ECO:0000313" key="3">
    <source>
        <dbReference type="EMBL" id="TRO79302.1"/>
    </source>
</evidence>
<dbReference type="InterPro" id="IPR006016">
    <property type="entry name" value="UspA"/>
</dbReference>
<dbReference type="PANTHER" id="PTHR46268:SF6">
    <property type="entry name" value="UNIVERSAL STRESS PROTEIN UP12"/>
    <property type="match status" value="1"/>
</dbReference>